<dbReference type="AlphaFoldDB" id="A0A6P2CZD9"/>
<organism evidence="1 2">
    <name type="scientific">Gemmata massiliana</name>
    <dbReference type="NCBI Taxonomy" id="1210884"/>
    <lineage>
        <taxon>Bacteria</taxon>
        <taxon>Pseudomonadati</taxon>
        <taxon>Planctomycetota</taxon>
        <taxon>Planctomycetia</taxon>
        <taxon>Gemmatales</taxon>
        <taxon>Gemmataceae</taxon>
        <taxon>Gemmata</taxon>
    </lineage>
</organism>
<reference evidence="1 2" key="1">
    <citation type="submission" date="2019-05" db="EMBL/GenBank/DDBJ databases">
        <authorList>
            <consortium name="Science for Life Laboratories"/>
        </authorList>
    </citation>
    <scope>NUCLEOTIDE SEQUENCE [LARGE SCALE GENOMIC DNA]</scope>
    <source>
        <strain evidence="1">Soil9</strain>
    </source>
</reference>
<dbReference type="KEGG" id="gms:SOIL9_51340"/>
<dbReference type="Proteomes" id="UP000464178">
    <property type="component" value="Chromosome"/>
</dbReference>
<keyword evidence="2" id="KW-1185">Reference proteome</keyword>
<dbReference type="RefSeq" id="WP_162667421.1">
    <property type="nucleotide sequence ID" value="NZ_LR593886.1"/>
</dbReference>
<sequence length="146" mass="15824">MSALVLVAYMFVACPTEDPVRVTVVIVLATADNTTIDPKLKELAKEVQKRDPKLTGFKLVATECKSIPVGGSTTISLTDKQELKMKVDQSKDEKGRISLTLNPPGMDAVTYACACDKFFPVVTPHRTKAGEQLIIAIMAKPCTAKK</sequence>
<proteinExistence type="predicted"/>
<gene>
    <name evidence="1" type="ORF">SOIL9_51340</name>
</gene>
<name>A0A6P2CZD9_9BACT</name>
<evidence type="ECO:0000313" key="2">
    <source>
        <dbReference type="Proteomes" id="UP000464178"/>
    </source>
</evidence>
<dbReference type="EMBL" id="LR593886">
    <property type="protein sequence ID" value="VTR92580.1"/>
    <property type="molecule type" value="Genomic_DNA"/>
</dbReference>
<protein>
    <submittedName>
        <fullName evidence="1">Uncharacterized protein</fullName>
    </submittedName>
</protein>
<evidence type="ECO:0000313" key="1">
    <source>
        <dbReference type="EMBL" id="VTR92580.1"/>
    </source>
</evidence>
<accession>A0A6P2CZD9</accession>